<dbReference type="GO" id="GO:0008168">
    <property type="term" value="F:methyltransferase activity"/>
    <property type="evidence" value="ECO:0007669"/>
    <property type="project" value="UniProtKB-KW"/>
</dbReference>
<dbReference type="PANTHER" id="PTHR43861">
    <property type="entry name" value="TRANS-ACONITATE 2-METHYLTRANSFERASE-RELATED"/>
    <property type="match status" value="1"/>
</dbReference>
<dbReference type="InterPro" id="IPR041698">
    <property type="entry name" value="Methyltransf_25"/>
</dbReference>
<keyword evidence="2" id="KW-0808">Transferase</keyword>
<evidence type="ECO:0000256" key="2">
    <source>
        <dbReference type="ARBA" id="ARBA00022679"/>
    </source>
</evidence>
<reference evidence="4" key="1">
    <citation type="submission" date="2021-11" db="EMBL/GenBank/DDBJ databases">
        <title>Legionella maioricencis sp. nov., a new species isolated from hot water samples in Mallorca.</title>
        <authorList>
            <person name="Crespi S."/>
            <person name="Drasar V."/>
            <person name="Salva-Serra F."/>
            <person name="Jaen-Luchoro D."/>
            <person name="Pineiro-Iglesias B."/>
            <person name="Aliaga F."/>
            <person name="Fernandez-Juarez V."/>
            <person name="Coll G."/>
            <person name="Moore E.R.B."/>
            <person name="Bennasar-Figueras A."/>
        </authorList>
    </citation>
    <scope>NUCLEOTIDE SEQUENCE</scope>
    <source>
        <strain evidence="4">HCPI-6</strain>
    </source>
</reference>
<dbReference type="InterPro" id="IPR029063">
    <property type="entry name" value="SAM-dependent_MTases_sf"/>
</dbReference>
<evidence type="ECO:0000313" key="5">
    <source>
        <dbReference type="Proteomes" id="UP001139721"/>
    </source>
</evidence>
<dbReference type="CDD" id="cd02440">
    <property type="entry name" value="AdoMet_MTases"/>
    <property type="match status" value="1"/>
</dbReference>
<evidence type="ECO:0000259" key="3">
    <source>
        <dbReference type="Pfam" id="PF13649"/>
    </source>
</evidence>
<organism evidence="4 5">
    <name type="scientific">Legionella maioricensis</name>
    <dbReference type="NCBI Taxonomy" id="2896528"/>
    <lineage>
        <taxon>Bacteria</taxon>
        <taxon>Pseudomonadati</taxon>
        <taxon>Pseudomonadota</taxon>
        <taxon>Gammaproteobacteria</taxon>
        <taxon>Legionellales</taxon>
        <taxon>Legionellaceae</taxon>
        <taxon>Legionella</taxon>
    </lineage>
</organism>
<dbReference type="SUPFAM" id="SSF53335">
    <property type="entry name" value="S-adenosyl-L-methionine-dependent methyltransferases"/>
    <property type="match status" value="1"/>
</dbReference>
<dbReference type="Gene3D" id="3.40.50.150">
    <property type="entry name" value="Vaccinia Virus protein VP39"/>
    <property type="match status" value="1"/>
</dbReference>
<sequence length="258" mass="29215">MPHREWPANDYAIGSYIQEKIAEPYLRELALNPTDSVLDIGCGDGGFTSKIMNQIPHGQVLGIDISNNMVQLASTYKNEYPNFSVQQGDVMAMTFSEQFDCILSFWCLQWSHDIVAAFSKIYKALKNKGALLVLCPTGEGGPYSRAYSRVKESGQFDELAHFTIPPGYNNFTNLPHKLADLPFTQLHCERILASIVLPSLDVFSRYVRGMVHFHNQLPLRSIQNINAAIVAAFDDYCQQHYQGEYRFELAFYKITALK</sequence>
<feature type="domain" description="Methyltransferase" evidence="3">
    <location>
        <begin position="37"/>
        <end position="129"/>
    </location>
</feature>
<evidence type="ECO:0000313" key="4">
    <source>
        <dbReference type="EMBL" id="MCL9682924.1"/>
    </source>
</evidence>
<dbReference type="AlphaFoldDB" id="A0A9X2I8R4"/>
<accession>A0A9X2I8R4</accession>
<dbReference type="EMBL" id="JAJKBJ010000002">
    <property type="protein sequence ID" value="MCL9682924.1"/>
    <property type="molecule type" value="Genomic_DNA"/>
</dbReference>
<dbReference type="RefSeq" id="WP_250424581.1">
    <property type="nucleotide sequence ID" value="NZ_JAJKBJ010000002.1"/>
</dbReference>
<gene>
    <name evidence="4" type="ORF">LOX96_02345</name>
</gene>
<comment type="caution">
    <text evidence="4">The sequence shown here is derived from an EMBL/GenBank/DDBJ whole genome shotgun (WGS) entry which is preliminary data.</text>
</comment>
<keyword evidence="1 4" id="KW-0489">Methyltransferase</keyword>
<dbReference type="PANTHER" id="PTHR43861:SF1">
    <property type="entry name" value="TRANS-ACONITATE 2-METHYLTRANSFERASE"/>
    <property type="match status" value="1"/>
</dbReference>
<dbReference type="GO" id="GO:0032259">
    <property type="term" value="P:methylation"/>
    <property type="evidence" value="ECO:0007669"/>
    <property type="project" value="UniProtKB-KW"/>
</dbReference>
<keyword evidence="5" id="KW-1185">Reference proteome</keyword>
<proteinExistence type="predicted"/>
<evidence type="ECO:0000256" key="1">
    <source>
        <dbReference type="ARBA" id="ARBA00022603"/>
    </source>
</evidence>
<protein>
    <submittedName>
        <fullName evidence="4">Class I SAM-dependent methyltransferase</fullName>
    </submittedName>
</protein>
<dbReference type="Pfam" id="PF13649">
    <property type="entry name" value="Methyltransf_25"/>
    <property type="match status" value="1"/>
</dbReference>
<name>A0A9X2I8R4_9GAMM</name>
<dbReference type="Proteomes" id="UP001139721">
    <property type="component" value="Unassembled WGS sequence"/>
</dbReference>